<evidence type="ECO:0000256" key="6">
    <source>
        <dbReference type="ARBA" id="ARBA00023110"/>
    </source>
</evidence>
<keyword evidence="7" id="KW-0143">Chaperone</keyword>
<dbReference type="GO" id="GO:0043022">
    <property type="term" value="F:ribosome binding"/>
    <property type="evidence" value="ECO:0007669"/>
    <property type="project" value="TreeGrafter"/>
</dbReference>
<dbReference type="Gene3D" id="3.30.70.1050">
    <property type="entry name" value="Trigger factor ribosome-binding domain"/>
    <property type="match status" value="1"/>
</dbReference>
<evidence type="ECO:0000259" key="11">
    <source>
        <dbReference type="Pfam" id="PF05697"/>
    </source>
</evidence>
<dbReference type="GO" id="GO:0044183">
    <property type="term" value="F:protein folding chaperone"/>
    <property type="evidence" value="ECO:0007669"/>
    <property type="project" value="TreeGrafter"/>
</dbReference>
<dbReference type="EMBL" id="MGAQ01000010">
    <property type="protein sequence ID" value="OGK50929.1"/>
    <property type="molecule type" value="Genomic_DNA"/>
</dbReference>
<evidence type="ECO:0000256" key="3">
    <source>
        <dbReference type="ARBA" id="ARBA00005464"/>
    </source>
</evidence>
<evidence type="ECO:0000256" key="4">
    <source>
        <dbReference type="ARBA" id="ARBA00013194"/>
    </source>
</evidence>
<comment type="catalytic activity">
    <reaction evidence="1">
        <text>[protein]-peptidylproline (omega=180) = [protein]-peptidylproline (omega=0)</text>
        <dbReference type="Rhea" id="RHEA:16237"/>
        <dbReference type="Rhea" id="RHEA-COMP:10747"/>
        <dbReference type="Rhea" id="RHEA-COMP:10748"/>
        <dbReference type="ChEBI" id="CHEBI:83833"/>
        <dbReference type="ChEBI" id="CHEBI:83834"/>
        <dbReference type="EC" id="5.2.1.8"/>
    </reaction>
</comment>
<organism evidence="13 14">
    <name type="scientific">Candidatus Roizmanbacteria bacterium RIFCSPLOWO2_01_FULL_40_42</name>
    <dbReference type="NCBI Taxonomy" id="1802066"/>
    <lineage>
        <taxon>Bacteria</taxon>
        <taxon>Candidatus Roizmaniibacteriota</taxon>
    </lineage>
</organism>
<comment type="subcellular location">
    <subcellularLocation>
        <location evidence="2">Cytoplasm</location>
    </subcellularLocation>
</comment>
<dbReference type="PANTHER" id="PTHR30560:SF3">
    <property type="entry name" value="TRIGGER FACTOR-LIKE PROTEIN TIG, CHLOROPLASTIC"/>
    <property type="match status" value="1"/>
</dbReference>
<evidence type="ECO:0000313" key="13">
    <source>
        <dbReference type="EMBL" id="OGK50929.1"/>
    </source>
</evidence>
<dbReference type="GO" id="GO:0005737">
    <property type="term" value="C:cytoplasm"/>
    <property type="evidence" value="ECO:0007669"/>
    <property type="project" value="UniProtKB-SubCell"/>
</dbReference>
<dbReference type="EC" id="5.2.1.8" evidence="4"/>
<dbReference type="PANTHER" id="PTHR30560">
    <property type="entry name" value="TRIGGER FACTOR CHAPERONE AND PEPTIDYL-PROLYL CIS/TRANS ISOMERASE"/>
    <property type="match status" value="1"/>
</dbReference>
<evidence type="ECO:0000256" key="8">
    <source>
        <dbReference type="ARBA" id="ARBA00023235"/>
    </source>
</evidence>
<keyword evidence="8" id="KW-0413">Isomerase</keyword>
<dbReference type="InterPro" id="IPR005215">
    <property type="entry name" value="Trig_fac"/>
</dbReference>
<dbReference type="InterPro" id="IPR008881">
    <property type="entry name" value="Trigger_fac_ribosome-bd_bac"/>
</dbReference>
<reference evidence="13 14" key="1">
    <citation type="journal article" date="2016" name="Nat. Commun.">
        <title>Thousands of microbial genomes shed light on interconnected biogeochemical processes in an aquifer system.</title>
        <authorList>
            <person name="Anantharaman K."/>
            <person name="Brown C.T."/>
            <person name="Hug L.A."/>
            <person name="Sharon I."/>
            <person name="Castelle C.J."/>
            <person name="Probst A.J."/>
            <person name="Thomas B.C."/>
            <person name="Singh A."/>
            <person name="Wilkins M.J."/>
            <person name="Karaoz U."/>
            <person name="Brodie E.L."/>
            <person name="Williams K.H."/>
            <person name="Hubbard S.S."/>
            <person name="Banfield J.F."/>
        </authorList>
    </citation>
    <scope>NUCLEOTIDE SEQUENCE [LARGE SCALE GENOMIC DNA]</scope>
</reference>
<evidence type="ECO:0000256" key="1">
    <source>
        <dbReference type="ARBA" id="ARBA00000971"/>
    </source>
</evidence>
<dbReference type="GO" id="GO:0015031">
    <property type="term" value="P:protein transport"/>
    <property type="evidence" value="ECO:0007669"/>
    <property type="project" value="InterPro"/>
</dbReference>
<dbReference type="Pfam" id="PF05697">
    <property type="entry name" value="Trigger_N"/>
    <property type="match status" value="1"/>
</dbReference>
<dbReference type="Pfam" id="PF05698">
    <property type="entry name" value="Trigger_C"/>
    <property type="match status" value="1"/>
</dbReference>
<evidence type="ECO:0000256" key="2">
    <source>
        <dbReference type="ARBA" id="ARBA00004496"/>
    </source>
</evidence>
<dbReference type="InterPro" id="IPR037041">
    <property type="entry name" value="Trigger_fac_C_sf"/>
</dbReference>
<comment type="similarity">
    <text evidence="3">Belongs to the FKBP-type PPIase family. Tig subfamily.</text>
</comment>
<sequence length="290" mass="33873">MVTHKIKRLPKSTIEIEVDIPKSVIESSYKEAFKKLQENLEVEGFRKGKVPQEIAEKNLKKESVYQELIHMLLPKIYEDIVKKEDLKPVMAPKVELVNAKESEDWKIKIMVAERPIVTLGDYKKTINEVKQERKKDKIWIPGKDKSEESEPEKAKQNQEFLNAVLDQLLKKTKVDISDLILDEELNTRLARLVDDVEKLGMTVDTYLQSKNTTIEALRQQYRNEIEGIHKMEFLLNEIADKEEIRVENSELEKLFTAIKDEKERAMAQQNAYFYAALLRKQKTLDFLLGL</sequence>
<dbReference type="SUPFAM" id="SSF109998">
    <property type="entry name" value="Triger factor/SurA peptide-binding domain-like"/>
    <property type="match status" value="1"/>
</dbReference>
<feature type="domain" description="Trigger factor C-terminal" evidence="12">
    <location>
        <begin position="150"/>
        <end position="262"/>
    </location>
</feature>
<dbReference type="Proteomes" id="UP000178558">
    <property type="component" value="Unassembled WGS sequence"/>
</dbReference>
<name>A0A1F7J5Q0_9BACT</name>
<evidence type="ECO:0000259" key="12">
    <source>
        <dbReference type="Pfam" id="PF05698"/>
    </source>
</evidence>
<comment type="caution">
    <text evidence="13">The sequence shown here is derived from an EMBL/GenBank/DDBJ whole genome shotgun (WGS) entry which is preliminary data.</text>
</comment>
<dbReference type="GO" id="GO:0043335">
    <property type="term" value="P:protein unfolding"/>
    <property type="evidence" value="ECO:0007669"/>
    <property type="project" value="TreeGrafter"/>
</dbReference>
<evidence type="ECO:0000313" key="14">
    <source>
        <dbReference type="Proteomes" id="UP000178558"/>
    </source>
</evidence>
<proteinExistence type="inferred from homology"/>
<dbReference type="InterPro" id="IPR027304">
    <property type="entry name" value="Trigger_fact/SurA_dom_sf"/>
</dbReference>
<dbReference type="InterPro" id="IPR036611">
    <property type="entry name" value="Trigger_fac_ribosome-bd_sf"/>
</dbReference>
<protein>
    <recommendedName>
        <fullName evidence="5">Trigger factor</fullName>
        <ecNumber evidence="4">5.2.1.8</ecNumber>
    </recommendedName>
    <alternativeName>
        <fullName evidence="9">PPIase</fullName>
    </alternativeName>
</protein>
<evidence type="ECO:0000256" key="9">
    <source>
        <dbReference type="ARBA" id="ARBA00029986"/>
    </source>
</evidence>
<gene>
    <name evidence="13" type="ORF">A3B50_01480</name>
</gene>
<dbReference type="Gene3D" id="1.10.3120.10">
    <property type="entry name" value="Trigger factor, C-terminal domain"/>
    <property type="match status" value="1"/>
</dbReference>
<feature type="coiled-coil region" evidence="10">
    <location>
        <begin position="241"/>
        <end position="268"/>
    </location>
</feature>
<dbReference type="SUPFAM" id="SSF102735">
    <property type="entry name" value="Trigger factor ribosome-binding domain"/>
    <property type="match status" value="1"/>
</dbReference>
<feature type="domain" description="Trigger factor ribosome-binding bacterial" evidence="11">
    <location>
        <begin position="5"/>
        <end position="130"/>
    </location>
</feature>
<dbReference type="GO" id="GO:0051083">
    <property type="term" value="P:'de novo' cotranslational protein folding"/>
    <property type="evidence" value="ECO:0007669"/>
    <property type="project" value="TreeGrafter"/>
</dbReference>
<evidence type="ECO:0000256" key="5">
    <source>
        <dbReference type="ARBA" id="ARBA00016902"/>
    </source>
</evidence>
<keyword evidence="6" id="KW-0697">Rotamase</keyword>
<evidence type="ECO:0000256" key="7">
    <source>
        <dbReference type="ARBA" id="ARBA00023186"/>
    </source>
</evidence>
<dbReference type="AlphaFoldDB" id="A0A1F7J5Q0"/>
<evidence type="ECO:0000256" key="10">
    <source>
        <dbReference type="SAM" id="Coils"/>
    </source>
</evidence>
<dbReference type="InterPro" id="IPR008880">
    <property type="entry name" value="Trigger_fac_C"/>
</dbReference>
<accession>A0A1F7J5Q0</accession>
<dbReference type="GO" id="GO:0003755">
    <property type="term" value="F:peptidyl-prolyl cis-trans isomerase activity"/>
    <property type="evidence" value="ECO:0007669"/>
    <property type="project" value="UniProtKB-KW"/>
</dbReference>
<keyword evidence="10" id="KW-0175">Coiled coil</keyword>